<comment type="caution">
    <text evidence="13">The sequence shown here is derived from an EMBL/GenBank/DDBJ whole genome shotgun (WGS) entry which is preliminary data.</text>
</comment>
<sequence>MNIEERIENAVKKMGTRNTQPRQIIAEKMKELGRTGALFSAEELWQELRRTHPEIGRATIFRSIEKLVEFKVLDRIQFEDGDHYFRVCCLEGHHYHLACTRCRRILEFENDSAAQQLSIIAKQANFDIEKRALTIFGCCEACRKNARN</sequence>
<dbReference type="Gene3D" id="3.30.1490.190">
    <property type="match status" value="1"/>
</dbReference>
<evidence type="ECO:0000256" key="6">
    <source>
        <dbReference type="ARBA" id="ARBA00022723"/>
    </source>
</evidence>
<dbReference type="GO" id="GO:0005829">
    <property type="term" value="C:cytosol"/>
    <property type="evidence" value="ECO:0007669"/>
    <property type="project" value="TreeGrafter"/>
</dbReference>
<dbReference type="AlphaFoldDB" id="A0A4R1S844"/>
<dbReference type="GO" id="GO:0000976">
    <property type="term" value="F:transcription cis-regulatory region binding"/>
    <property type="evidence" value="ECO:0007669"/>
    <property type="project" value="TreeGrafter"/>
</dbReference>
<dbReference type="PANTHER" id="PTHR33202">
    <property type="entry name" value="ZINC UPTAKE REGULATION PROTEIN"/>
    <property type="match status" value="1"/>
</dbReference>
<keyword evidence="14" id="KW-1185">Reference proteome</keyword>
<feature type="binding site" evidence="11">
    <location>
        <position position="139"/>
    </location>
    <ligand>
        <name>Zn(2+)</name>
        <dbReference type="ChEBI" id="CHEBI:29105"/>
    </ligand>
</feature>
<keyword evidence="12" id="KW-0408">Iron</keyword>
<evidence type="ECO:0000256" key="8">
    <source>
        <dbReference type="ARBA" id="ARBA00023015"/>
    </source>
</evidence>
<comment type="similarity">
    <text evidence="2">Belongs to the Fur family.</text>
</comment>
<organism evidence="13 14">
    <name type="scientific">Hydrogenispora ethanolica</name>
    <dbReference type="NCBI Taxonomy" id="1082276"/>
    <lineage>
        <taxon>Bacteria</taxon>
        <taxon>Bacillati</taxon>
        <taxon>Bacillota</taxon>
        <taxon>Hydrogenispora</taxon>
    </lineage>
</organism>
<keyword evidence="10" id="KW-0804">Transcription</keyword>
<dbReference type="GO" id="GO:0003700">
    <property type="term" value="F:DNA-binding transcription factor activity"/>
    <property type="evidence" value="ECO:0007669"/>
    <property type="project" value="InterPro"/>
</dbReference>
<evidence type="ECO:0000256" key="1">
    <source>
        <dbReference type="ARBA" id="ARBA00004496"/>
    </source>
</evidence>
<keyword evidence="8" id="KW-0805">Transcription regulation</keyword>
<dbReference type="EMBL" id="SLUN01000003">
    <property type="protein sequence ID" value="TCL75294.1"/>
    <property type="molecule type" value="Genomic_DNA"/>
</dbReference>
<dbReference type="InterPro" id="IPR036388">
    <property type="entry name" value="WH-like_DNA-bd_sf"/>
</dbReference>
<comment type="subunit">
    <text evidence="3">Homodimer.</text>
</comment>
<comment type="cofactor">
    <cofactor evidence="11">
        <name>Zn(2+)</name>
        <dbReference type="ChEBI" id="CHEBI:29105"/>
    </cofactor>
    <text evidence="11">Binds 1 zinc ion per subunit.</text>
</comment>
<dbReference type="PANTHER" id="PTHR33202:SF2">
    <property type="entry name" value="FERRIC UPTAKE REGULATION PROTEIN"/>
    <property type="match status" value="1"/>
</dbReference>
<dbReference type="Pfam" id="PF01475">
    <property type="entry name" value="FUR"/>
    <property type="match status" value="1"/>
</dbReference>
<dbReference type="Gene3D" id="1.10.10.10">
    <property type="entry name" value="Winged helix-like DNA-binding domain superfamily/Winged helix DNA-binding domain"/>
    <property type="match status" value="1"/>
</dbReference>
<feature type="binding site" evidence="11">
    <location>
        <position position="142"/>
    </location>
    <ligand>
        <name>Zn(2+)</name>
        <dbReference type="ChEBI" id="CHEBI:29105"/>
    </ligand>
</feature>
<feature type="binding site" evidence="11">
    <location>
        <position position="99"/>
    </location>
    <ligand>
        <name>Zn(2+)</name>
        <dbReference type="ChEBI" id="CHEBI:29105"/>
    </ligand>
</feature>
<evidence type="ECO:0000256" key="12">
    <source>
        <dbReference type="PIRSR" id="PIRSR602481-2"/>
    </source>
</evidence>
<evidence type="ECO:0000256" key="5">
    <source>
        <dbReference type="ARBA" id="ARBA00022491"/>
    </source>
</evidence>
<dbReference type="SUPFAM" id="SSF46785">
    <property type="entry name" value="Winged helix' DNA-binding domain"/>
    <property type="match status" value="1"/>
</dbReference>
<dbReference type="InterPro" id="IPR002481">
    <property type="entry name" value="FUR"/>
</dbReference>
<evidence type="ECO:0000256" key="4">
    <source>
        <dbReference type="ARBA" id="ARBA00022490"/>
    </source>
</evidence>
<dbReference type="GO" id="GO:0008270">
    <property type="term" value="F:zinc ion binding"/>
    <property type="evidence" value="ECO:0007669"/>
    <property type="project" value="TreeGrafter"/>
</dbReference>
<evidence type="ECO:0000256" key="10">
    <source>
        <dbReference type="ARBA" id="ARBA00023163"/>
    </source>
</evidence>
<dbReference type="OrthoDB" id="8659436at2"/>
<evidence type="ECO:0000313" key="13">
    <source>
        <dbReference type="EMBL" id="TCL75294.1"/>
    </source>
</evidence>
<protein>
    <submittedName>
        <fullName evidence="13">Fur family ferric uptake transcriptional regulator</fullName>
    </submittedName>
</protein>
<dbReference type="GO" id="GO:1900376">
    <property type="term" value="P:regulation of secondary metabolite biosynthetic process"/>
    <property type="evidence" value="ECO:0007669"/>
    <property type="project" value="TreeGrafter"/>
</dbReference>
<dbReference type="RefSeq" id="WP_132012956.1">
    <property type="nucleotide sequence ID" value="NZ_SLUN01000003.1"/>
</dbReference>
<reference evidence="13 14" key="1">
    <citation type="submission" date="2019-03" db="EMBL/GenBank/DDBJ databases">
        <title>Genomic Encyclopedia of Type Strains, Phase IV (KMG-IV): sequencing the most valuable type-strain genomes for metagenomic binning, comparative biology and taxonomic classification.</title>
        <authorList>
            <person name="Goeker M."/>
        </authorList>
    </citation>
    <scope>NUCLEOTIDE SEQUENCE [LARGE SCALE GENOMIC DNA]</scope>
    <source>
        <strain evidence="13 14">LX-B</strain>
    </source>
</reference>
<evidence type="ECO:0000256" key="7">
    <source>
        <dbReference type="ARBA" id="ARBA00022833"/>
    </source>
</evidence>
<proteinExistence type="inferred from homology"/>
<evidence type="ECO:0000256" key="11">
    <source>
        <dbReference type="PIRSR" id="PIRSR602481-1"/>
    </source>
</evidence>
<keyword evidence="9" id="KW-0238">DNA-binding</keyword>
<dbReference type="Proteomes" id="UP000295008">
    <property type="component" value="Unassembled WGS sequence"/>
</dbReference>
<keyword evidence="6 11" id="KW-0479">Metal-binding</keyword>
<feature type="binding site" evidence="12">
    <location>
        <position position="93"/>
    </location>
    <ligand>
        <name>Fe cation</name>
        <dbReference type="ChEBI" id="CHEBI:24875"/>
    </ligand>
</feature>
<keyword evidence="7 11" id="KW-0862">Zinc</keyword>
<name>A0A4R1S844_HYDET</name>
<gene>
    <name evidence="13" type="ORF">EDC14_1003228</name>
</gene>
<evidence type="ECO:0000256" key="2">
    <source>
        <dbReference type="ARBA" id="ARBA00007957"/>
    </source>
</evidence>
<accession>A0A4R1S844</accession>
<dbReference type="GO" id="GO:0045892">
    <property type="term" value="P:negative regulation of DNA-templated transcription"/>
    <property type="evidence" value="ECO:0007669"/>
    <property type="project" value="TreeGrafter"/>
</dbReference>
<dbReference type="InterPro" id="IPR043135">
    <property type="entry name" value="Fur_C"/>
</dbReference>
<keyword evidence="5" id="KW-0678">Repressor</keyword>
<dbReference type="CDD" id="cd07153">
    <property type="entry name" value="Fur_like"/>
    <property type="match status" value="1"/>
</dbReference>
<feature type="binding site" evidence="11">
    <location>
        <position position="102"/>
    </location>
    <ligand>
        <name>Zn(2+)</name>
        <dbReference type="ChEBI" id="CHEBI:29105"/>
    </ligand>
</feature>
<comment type="cofactor">
    <cofactor evidence="12">
        <name>Mn(2+)</name>
        <dbReference type="ChEBI" id="CHEBI:29035"/>
    </cofactor>
    <cofactor evidence="12">
        <name>Fe(2+)</name>
        <dbReference type="ChEBI" id="CHEBI:29033"/>
    </cofactor>
    <text evidence="12">Binds 1 Mn(2+) or Fe(2+) ion per subunit.</text>
</comment>
<evidence type="ECO:0000256" key="3">
    <source>
        <dbReference type="ARBA" id="ARBA00011738"/>
    </source>
</evidence>
<evidence type="ECO:0000256" key="9">
    <source>
        <dbReference type="ARBA" id="ARBA00023125"/>
    </source>
</evidence>
<evidence type="ECO:0000313" key="14">
    <source>
        <dbReference type="Proteomes" id="UP000295008"/>
    </source>
</evidence>
<keyword evidence="4" id="KW-0963">Cytoplasm</keyword>
<comment type="subcellular location">
    <subcellularLocation>
        <location evidence="1">Cytoplasm</location>
    </subcellularLocation>
</comment>
<dbReference type="InterPro" id="IPR036390">
    <property type="entry name" value="WH_DNA-bd_sf"/>
</dbReference>